<organism evidence="2 3">
    <name type="scientific">Desulfotomaculum copahuensis</name>
    <dbReference type="NCBI Taxonomy" id="1838280"/>
    <lineage>
        <taxon>Bacteria</taxon>
        <taxon>Bacillati</taxon>
        <taxon>Bacillota</taxon>
        <taxon>Clostridia</taxon>
        <taxon>Eubacteriales</taxon>
        <taxon>Desulfotomaculaceae</taxon>
        <taxon>Desulfotomaculum</taxon>
    </lineage>
</organism>
<evidence type="ECO:0000313" key="3">
    <source>
        <dbReference type="Proteomes" id="UP000078532"/>
    </source>
</evidence>
<comment type="caution">
    <text evidence="2">The sequence shown here is derived from an EMBL/GenBank/DDBJ whole genome shotgun (WGS) entry which is preliminary data.</text>
</comment>
<dbReference type="Proteomes" id="UP000078532">
    <property type="component" value="Unassembled WGS sequence"/>
</dbReference>
<feature type="domain" description="DUF2148" evidence="1">
    <location>
        <begin position="106"/>
        <end position="171"/>
    </location>
</feature>
<evidence type="ECO:0000313" key="2">
    <source>
        <dbReference type="EMBL" id="OAT83634.1"/>
    </source>
</evidence>
<dbReference type="STRING" id="1838280.A6M21_07860"/>
<dbReference type="Pfam" id="PF09918">
    <property type="entry name" value="DUF2148"/>
    <property type="match status" value="1"/>
</dbReference>
<evidence type="ECO:0000259" key="1">
    <source>
        <dbReference type="Pfam" id="PF09918"/>
    </source>
</evidence>
<proteinExistence type="predicted"/>
<reference evidence="2 3" key="1">
    <citation type="submission" date="2016-04" db="EMBL/GenBank/DDBJ databases">
        <authorList>
            <person name="Evans L.H."/>
            <person name="Alamgir A."/>
            <person name="Owens N."/>
            <person name="Weber N.D."/>
            <person name="Virtaneva K."/>
            <person name="Barbian K."/>
            <person name="Babar A."/>
            <person name="Rosenke K."/>
        </authorList>
    </citation>
    <scope>NUCLEOTIDE SEQUENCE [LARGE SCALE GENOMIC DNA]</scope>
    <source>
        <strain evidence="2 3">LMa1</strain>
    </source>
</reference>
<dbReference type="PANTHER" id="PTHR40101">
    <property type="entry name" value="CONSERVED PROTEIN"/>
    <property type="match status" value="1"/>
</dbReference>
<dbReference type="AlphaFoldDB" id="A0A1B7LG42"/>
<sequence length="180" mass="19165">MTEVVELVAGLMALSARTAPKGLGQDFVGTKVLTGEELNRLADGMERYGRETKKINFDRDAENVRRSGAVLLLSLTENKPLGLNCGACGHSRCADLTSAEGPEFPGPLCAWRLLDVGIALGSAVKTASLFNVDNRIMYRVGVVARRMGLMPGAVVVGIPLSASGKNIYFDRPEKTAAVKS</sequence>
<dbReference type="InterPro" id="IPR019224">
    <property type="entry name" value="DUF2148"/>
</dbReference>
<protein>
    <recommendedName>
        <fullName evidence="1">DUF2148 domain-containing protein</fullName>
    </recommendedName>
</protein>
<name>A0A1B7LG42_9FIRM</name>
<dbReference type="EMBL" id="LYVF01000106">
    <property type="protein sequence ID" value="OAT83634.1"/>
    <property type="molecule type" value="Genomic_DNA"/>
</dbReference>
<dbReference type="OrthoDB" id="5505478at2"/>
<accession>A0A1B7LG42</accession>
<keyword evidence="3" id="KW-1185">Reference proteome</keyword>
<dbReference type="PANTHER" id="PTHR40101:SF1">
    <property type="entry name" value="4FE-4S DOMAIN-CONTAINING PROTEIN"/>
    <property type="match status" value="1"/>
</dbReference>
<gene>
    <name evidence="2" type="ORF">A6M21_07860</name>
</gene>
<dbReference type="RefSeq" id="WP_066667486.1">
    <property type="nucleotide sequence ID" value="NZ_LYVF01000106.1"/>
</dbReference>